<evidence type="ECO:0000256" key="1">
    <source>
        <dbReference type="ARBA" id="ARBA00022741"/>
    </source>
</evidence>
<proteinExistence type="predicted"/>
<dbReference type="EMBL" id="FTNM01000001">
    <property type="protein sequence ID" value="SIQ50055.1"/>
    <property type="molecule type" value="Genomic_DNA"/>
</dbReference>
<keyword evidence="2" id="KW-0378">Hydrolase</keyword>
<dbReference type="GO" id="GO:0005524">
    <property type="term" value="F:ATP binding"/>
    <property type="evidence" value="ECO:0007669"/>
    <property type="project" value="UniProtKB-KW"/>
</dbReference>
<gene>
    <name evidence="5" type="ORF">SAMN05421545_0192</name>
</gene>
<sequence>MGLEIIKPGLLTTLQDKGRYGHQKEGIITSGAMDTFASRVANMLAGNPEHEAVLEITLIGPTIRFTEDQLIALTGADLSAELNGEKLRLWRPYFVKSGSILSFGAPQSGCRAYMAVSGGFDIPQVMGSYATYLQAGIGGYQGRALQASDFIPCNSPTATGIALFSQATGTTDGHDYLAATWTPDPQFYPNYKPNPTLRAIKGPEFELFSDTSQEQIWVERFQVSSQSDRMGYRLQGVSLYLNEATELISTAVTFGTVQVPPEGKPIVLMADHQTTGGYPRILQVISVDLPILAQVAPGQTIAFEEVSLEEAQQLYIRQEQNLTQLAHAIHLKHSK</sequence>
<dbReference type="SUPFAM" id="SSF50891">
    <property type="entry name" value="Cyclophilin-like"/>
    <property type="match status" value="1"/>
</dbReference>
<name>A0A1N6T9J2_9BACT</name>
<dbReference type="Proteomes" id="UP000185924">
    <property type="component" value="Unassembled WGS sequence"/>
</dbReference>
<keyword evidence="1" id="KW-0547">Nucleotide-binding</keyword>
<dbReference type="SMART" id="SM00797">
    <property type="entry name" value="AHS2"/>
    <property type="match status" value="1"/>
</dbReference>
<dbReference type="Pfam" id="PF02626">
    <property type="entry name" value="CT_A_B"/>
    <property type="match status" value="1"/>
</dbReference>
<dbReference type="InterPro" id="IPR003778">
    <property type="entry name" value="CT_A_B"/>
</dbReference>
<evidence type="ECO:0000313" key="6">
    <source>
        <dbReference type="Proteomes" id="UP000185924"/>
    </source>
</evidence>
<feature type="domain" description="Carboxyltransferase" evidence="4">
    <location>
        <begin position="24"/>
        <end position="321"/>
    </location>
</feature>
<dbReference type="OrthoDB" id="9782422at2"/>
<evidence type="ECO:0000256" key="3">
    <source>
        <dbReference type="ARBA" id="ARBA00022840"/>
    </source>
</evidence>
<evidence type="ECO:0000313" key="5">
    <source>
        <dbReference type="EMBL" id="SIQ50055.1"/>
    </source>
</evidence>
<organism evidence="5 6">
    <name type="scientific">Pontibacter lucknowensis</name>
    <dbReference type="NCBI Taxonomy" id="1077936"/>
    <lineage>
        <taxon>Bacteria</taxon>
        <taxon>Pseudomonadati</taxon>
        <taxon>Bacteroidota</taxon>
        <taxon>Cytophagia</taxon>
        <taxon>Cytophagales</taxon>
        <taxon>Hymenobacteraceae</taxon>
        <taxon>Pontibacter</taxon>
    </lineage>
</organism>
<dbReference type="InterPro" id="IPR029000">
    <property type="entry name" value="Cyclophilin-like_dom_sf"/>
</dbReference>
<dbReference type="AlphaFoldDB" id="A0A1N6T9J2"/>
<accession>A0A1N6T9J2</accession>
<reference evidence="6" key="1">
    <citation type="submission" date="2017-01" db="EMBL/GenBank/DDBJ databases">
        <authorList>
            <person name="Varghese N."/>
            <person name="Submissions S."/>
        </authorList>
    </citation>
    <scope>NUCLEOTIDE SEQUENCE [LARGE SCALE GENOMIC DNA]</scope>
    <source>
        <strain evidence="6">DM9</strain>
    </source>
</reference>
<dbReference type="RefSeq" id="WP_076420467.1">
    <property type="nucleotide sequence ID" value="NZ_FTNM01000001.1"/>
</dbReference>
<dbReference type="NCBIfam" id="TIGR00724">
    <property type="entry name" value="urea_amlyse_rel"/>
    <property type="match status" value="1"/>
</dbReference>
<keyword evidence="6" id="KW-1185">Reference proteome</keyword>
<evidence type="ECO:0000256" key="2">
    <source>
        <dbReference type="ARBA" id="ARBA00022801"/>
    </source>
</evidence>
<dbReference type="PANTHER" id="PTHR43309:SF5">
    <property type="entry name" value="5-OXOPROLINASE SUBUNIT C"/>
    <property type="match status" value="1"/>
</dbReference>
<evidence type="ECO:0000259" key="4">
    <source>
        <dbReference type="SMART" id="SM00797"/>
    </source>
</evidence>
<keyword evidence="3" id="KW-0067">ATP-binding</keyword>
<dbReference type="STRING" id="1077936.SAMN05421545_0192"/>
<dbReference type="PANTHER" id="PTHR43309">
    <property type="entry name" value="5-OXOPROLINASE SUBUNIT C"/>
    <property type="match status" value="1"/>
</dbReference>
<dbReference type="InterPro" id="IPR052708">
    <property type="entry name" value="PxpC"/>
</dbReference>
<dbReference type="Gene3D" id="2.40.100.10">
    <property type="entry name" value="Cyclophilin-like"/>
    <property type="match status" value="1"/>
</dbReference>
<protein>
    <submittedName>
        <fullName evidence="5">Antagonist of KipI</fullName>
    </submittedName>
</protein>
<dbReference type="GO" id="GO:0016787">
    <property type="term" value="F:hydrolase activity"/>
    <property type="evidence" value="ECO:0007669"/>
    <property type="project" value="UniProtKB-KW"/>
</dbReference>